<protein>
    <recommendedName>
        <fullName evidence="10">F5/8 type C domain-containing protein</fullName>
    </recommendedName>
</protein>
<feature type="compositionally biased region" description="Basic and acidic residues" evidence="8">
    <location>
        <begin position="186"/>
        <end position="207"/>
    </location>
</feature>
<evidence type="ECO:0000313" key="11">
    <source>
        <dbReference type="EMBL" id="KAK7095066.1"/>
    </source>
</evidence>
<keyword evidence="9" id="KW-1133">Transmembrane helix</keyword>
<evidence type="ECO:0000256" key="1">
    <source>
        <dbReference type="ARBA" id="ARBA00002219"/>
    </source>
</evidence>
<evidence type="ECO:0000256" key="7">
    <source>
        <dbReference type="ARBA" id="ARBA00023157"/>
    </source>
</evidence>
<dbReference type="GO" id="GO:0046872">
    <property type="term" value="F:metal ion binding"/>
    <property type="evidence" value="ECO:0007669"/>
    <property type="project" value="UniProtKB-KW"/>
</dbReference>
<name>A0AAN9AX98_9CAEN</name>
<dbReference type="PANTHER" id="PTHR45713:SF15">
    <property type="entry name" value="F5_8 TYPE C DOMAIN-CONTAINING PROTEIN"/>
    <property type="match status" value="1"/>
</dbReference>
<keyword evidence="6" id="KW-0106">Calcium</keyword>
<evidence type="ECO:0000256" key="5">
    <source>
        <dbReference type="ARBA" id="ARBA00022734"/>
    </source>
</evidence>
<dbReference type="SMART" id="SM00607">
    <property type="entry name" value="FTP"/>
    <property type="match status" value="1"/>
</dbReference>
<keyword evidence="9" id="KW-0472">Membrane</keyword>
<sequence>MAEGKPASQSSMWGTAPASLAVDGSRNQNFLDGDPQCTHTNHNSMTDVPKWWCVDMGQSVSVSHVLIYNRNGENGERLRDFTIQVGQDDEQGDVRYTECYYHNGSAGSVTNVTCRRPMCGRYVRVMKSQNDTDALTLCEVEVYATAAPQIYMDDTVQMTTLGTYTNTAAASSDTTSTGVTTQTTRVDSDTHTSHTEATESETIDPRPTETATYPDTTSTKTTKFDQSTTHLTNSPTENSPTNPTRNGPQTNGPQMNAVTAVFESTNSDQSSTLPANKSAGNNTYPSPTHNGPTTSAYQGHNLPKCRCLHSHLVQNITLLKDQADKKAKEIAQASAVERSSTAKYLRGKISASDDRPSAKMAGSAAVVVLAVVTILVAFGDAVSVLMYCVRMLKRRSGRVTTSKD</sequence>
<accession>A0AAN9AX98</accession>
<dbReference type="EMBL" id="JBAMIC010000018">
    <property type="protein sequence ID" value="KAK7095066.1"/>
    <property type="molecule type" value="Genomic_DNA"/>
</dbReference>
<dbReference type="GO" id="GO:0042806">
    <property type="term" value="F:fucose binding"/>
    <property type="evidence" value="ECO:0007669"/>
    <property type="project" value="UniProtKB-ARBA"/>
</dbReference>
<comment type="caution">
    <text evidence="11">The sequence shown here is derived from an EMBL/GenBank/DDBJ whole genome shotgun (WGS) entry which is preliminary data.</text>
</comment>
<dbReference type="PROSITE" id="PS50022">
    <property type="entry name" value="FA58C_3"/>
    <property type="match status" value="1"/>
</dbReference>
<dbReference type="InterPro" id="IPR006585">
    <property type="entry name" value="FTP1"/>
</dbReference>
<dbReference type="AlphaFoldDB" id="A0AAN9AX98"/>
<evidence type="ECO:0000256" key="2">
    <source>
        <dbReference type="ARBA" id="ARBA00010147"/>
    </source>
</evidence>
<dbReference type="PANTHER" id="PTHR45713">
    <property type="entry name" value="FTP DOMAIN-CONTAINING PROTEIN"/>
    <property type="match status" value="1"/>
</dbReference>
<dbReference type="Gene3D" id="2.60.120.260">
    <property type="entry name" value="Galactose-binding domain-like"/>
    <property type="match status" value="1"/>
</dbReference>
<keyword evidence="4" id="KW-0479">Metal-binding</keyword>
<feature type="compositionally biased region" description="Polar residues" evidence="8">
    <location>
        <begin position="230"/>
        <end position="297"/>
    </location>
</feature>
<comment type="function">
    <text evidence="1">Acts as a defensive agent. Recognizes blood group fucosylated oligosaccharides including A, B, H and Lewis B-type antigens. Does not recognize Lewis A antigen and has low affinity for monovalent haptens.</text>
</comment>
<organism evidence="11 12">
    <name type="scientific">Littorina saxatilis</name>
    <dbReference type="NCBI Taxonomy" id="31220"/>
    <lineage>
        <taxon>Eukaryota</taxon>
        <taxon>Metazoa</taxon>
        <taxon>Spiralia</taxon>
        <taxon>Lophotrochozoa</taxon>
        <taxon>Mollusca</taxon>
        <taxon>Gastropoda</taxon>
        <taxon>Caenogastropoda</taxon>
        <taxon>Littorinimorpha</taxon>
        <taxon>Littorinoidea</taxon>
        <taxon>Littorinidae</taxon>
        <taxon>Littorina</taxon>
    </lineage>
</organism>
<dbReference type="InterPro" id="IPR000421">
    <property type="entry name" value="FA58C"/>
</dbReference>
<proteinExistence type="inferred from homology"/>
<reference evidence="11 12" key="1">
    <citation type="submission" date="2024-02" db="EMBL/GenBank/DDBJ databases">
        <title>Chromosome-scale genome assembly of the rough periwinkle Littorina saxatilis.</title>
        <authorList>
            <person name="De Jode A."/>
            <person name="Faria R."/>
            <person name="Formenti G."/>
            <person name="Sims Y."/>
            <person name="Smith T.P."/>
            <person name="Tracey A."/>
            <person name="Wood J.M.D."/>
            <person name="Zagrodzka Z.B."/>
            <person name="Johannesson K."/>
            <person name="Butlin R.K."/>
            <person name="Leder E.H."/>
        </authorList>
    </citation>
    <scope>NUCLEOTIDE SEQUENCE [LARGE SCALE GENOMIC DNA]</scope>
    <source>
        <strain evidence="11">Snail1</strain>
        <tissue evidence="11">Muscle</tissue>
    </source>
</reference>
<feature type="compositionally biased region" description="Low complexity" evidence="8">
    <location>
        <begin position="168"/>
        <end position="184"/>
    </location>
</feature>
<evidence type="ECO:0000256" key="9">
    <source>
        <dbReference type="SAM" id="Phobius"/>
    </source>
</evidence>
<evidence type="ECO:0000259" key="10">
    <source>
        <dbReference type="PROSITE" id="PS50022"/>
    </source>
</evidence>
<keyword evidence="9" id="KW-0812">Transmembrane</keyword>
<keyword evidence="7" id="KW-1015">Disulfide bond</keyword>
<comment type="similarity">
    <text evidence="2">Belongs to the fucolectin family.</text>
</comment>
<dbReference type="Proteomes" id="UP001374579">
    <property type="component" value="Unassembled WGS sequence"/>
</dbReference>
<gene>
    <name evidence="11" type="ORF">V1264_006527</name>
</gene>
<dbReference type="SUPFAM" id="SSF49785">
    <property type="entry name" value="Galactose-binding domain-like"/>
    <property type="match status" value="1"/>
</dbReference>
<dbReference type="InterPro" id="IPR008979">
    <property type="entry name" value="Galactose-bd-like_sf"/>
</dbReference>
<dbReference type="Pfam" id="PF22633">
    <property type="entry name" value="F5_F8_type_C_2"/>
    <property type="match status" value="1"/>
</dbReference>
<feature type="compositionally biased region" description="Low complexity" evidence="8">
    <location>
        <begin position="210"/>
        <end position="229"/>
    </location>
</feature>
<keyword evidence="12" id="KW-1185">Reference proteome</keyword>
<feature type="region of interest" description="Disordered" evidence="8">
    <location>
        <begin position="168"/>
        <end position="297"/>
    </location>
</feature>
<dbReference type="GO" id="GO:0001868">
    <property type="term" value="P:regulation of complement activation, lectin pathway"/>
    <property type="evidence" value="ECO:0007669"/>
    <property type="project" value="UniProtKB-ARBA"/>
</dbReference>
<evidence type="ECO:0000313" key="12">
    <source>
        <dbReference type="Proteomes" id="UP001374579"/>
    </source>
</evidence>
<evidence type="ECO:0000256" key="3">
    <source>
        <dbReference type="ARBA" id="ARBA00011233"/>
    </source>
</evidence>
<evidence type="ECO:0000256" key="6">
    <source>
        <dbReference type="ARBA" id="ARBA00022837"/>
    </source>
</evidence>
<dbReference type="GO" id="GO:0010185">
    <property type="term" value="P:regulation of cellular defense response"/>
    <property type="evidence" value="ECO:0007669"/>
    <property type="project" value="UniProtKB-ARBA"/>
</dbReference>
<keyword evidence="5" id="KW-0430">Lectin</keyword>
<comment type="subunit">
    <text evidence="3">Homotrimer.</text>
</comment>
<evidence type="ECO:0000256" key="4">
    <source>
        <dbReference type="ARBA" id="ARBA00022723"/>
    </source>
</evidence>
<evidence type="ECO:0000256" key="8">
    <source>
        <dbReference type="SAM" id="MobiDB-lite"/>
    </source>
</evidence>
<feature type="domain" description="F5/8 type C" evidence="10">
    <location>
        <begin position="1"/>
        <end position="145"/>
    </location>
</feature>
<dbReference type="InterPro" id="IPR051941">
    <property type="entry name" value="BG_Antigen-Binding_Lectin"/>
</dbReference>
<feature type="transmembrane region" description="Helical" evidence="9">
    <location>
        <begin position="364"/>
        <end position="389"/>
    </location>
</feature>